<feature type="compositionally biased region" description="Polar residues" evidence="22">
    <location>
        <begin position="1045"/>
        <end position="1055"/>
    </location>
</feature>
<dbReference type="SUPFAM" id="SSF55154">
    <property type="entry name" value="CYTH-like phosphatases"/>
    <property type="match status" value="1"/>
</dbReference>
<dbReference type="PRINTS" id="PR01183">
    <property type="entry name" value="RIBORDTASEM1"/>
</dbReference>
<dbReference type="Gene3D" id="3.20.70.20">
    <property type="match status" value="1"/>
</dbReference>
<dbReference type="Proteomes" id="UP000310689">
    <property type="component" value="Unassembled WGS sequence"/>
</dbReference>
<evidence type="ECO:0000256" key="8">
    <source>
        <dbReference type="ARBA" id="ARBA00022737"/>
    </source>
</evidence>
<proteinExistence type="inferred from homology"/>
<dbReference type="SUPFAM" id="SSF50978">
    <property type="entry name" value="WD40 repeat-like"/>
    <property type="match status" value="1"/>
</dbReference>
<dbReference type="GO" id="GO:0004748">
    <property type="term" value="F:ribonucleoside-diphosphate reductase activity, thioredoxin disulfide as acceptor"/>
    <property type="evidence" value="ECO:0007669"/>
    <property type="project" value="UniProtKB-EC"/>
</dbReference>
<dbReference type="Pfam" id="PF03477">
    <property type="entry name" value="ATP-cone"/>
    <property type="match status" value="1"/>
</dbReference>
<dbReference type="InterPro" id="IPR004206">
    <property type="entry name" value="mRNA_triPase_Cet1"/>
</dbReference>
<dbReference type="SUPFAM" id="SSF51998">
    <property type="entry name" value="PFL-like glycyl radical enzymes"/>
    <property type="match status" value="1"/>
</dbReference>
<feature type="repeat" description="Solcar" evidence="19">
    <location>
        <begin position="1167"/>
        <end position="1255"/>
    </location>
</feature>
<keyword evidence="4" id="KW-0021">Allosteric enzyme</keyword>
<dbReference type="CDD" id="cd07470">
    <property type="entry name" value="CYTH-like_mRNA_RTPase"/>
    <property type="match status" value="1"/>
</dbReference>
<evidence type="ECO:0000259" key="24">
    <source>
        <dbReference type="PROSITE" id="PS51161"/>
    </source>
</evidence>
<dbReference type="PROSITE" id="PS50897">
    <property type="entry name" value="CTLH"/>
    <property type="match status" value="1"/>
</dbReference>
<evidence type="ECO:0000256" key="3">
    <source>
        <dbReference type="ARBA" id="ARBA00011771"/>
    </source>
</evidence>
<evidence type="ECO:0000256" key="13">
    <source>
        <dbReference type="ARBA" id="ARBA00023002"/>
    </source>
</evidence>
<dbReference type="InterPro" id="IPR008926">
    <property type="entry name" value="RNR_R1-su_N"/>
</dbReference>
<evidence type="ECO:0000256" key="4">
    <source>
        <dbReference type="ARBA" id="ARBA00022533"/>
    </source>
</evidence>
<feature type="compositionally biased region" description="Polar residues" evidence="22">
    <location>
        <begin position="1"/>
        <end position="10"/>
    </location>
</feature>
<dbReference type="InterPro" id="IPR015943">
    <property type="entry name" value="WD40/YVTN_repeat-like_dom_sf"/>
</dbReference>
<feature type="domain" description="CTLH" evidence="23">
    <location>
        <begin position="1467"/>
        <end position="1523"/>
    </location>
</feature>
<keyword evidence="11 20" id="KW-0067">ATP-binding</keyword>
<evidence type="ECO:0000259" key="23">
    <source>
        <dbReference type="PROSITE" id="PS50897"/>
    </source>
</evidence>
<dbReference type="PROSITE" id="PS50082">
    <property type="entry name" value="WD_REPEATS_2"/>
    <property type="match status" value="2"/>
</dbReference>
<keyword evidence="6" id="KW-0507">mRNA processing</keyword>
<dbReference type="InterPro" id="IPR037009">
    <property type="entry name" value="mRNA_triPase_Cet1_sf"/>
</dbReference>
<dbReference type="EMBL" id="SPOI01000004">
    <property type="protein sequence ID" value="TIB42845.1"/>
    <property type="molecule type" value="Genomic_DNA"/>
</dbReference>
<dbReference type="GO" id="GO:0009263">
    <property type="term" value="P:deoxyribonucleotide biosynthetic process"/>
    <property type="evidence" value="ECO:0007669"/>
    <property type="project" value="UniProtKB-KW"/>
</dbReference>
<comment type="subcellular location">
    <subcellularLocation>
        <location evidence="1">Membrane</location>
        <topology evidence="1">Multi-pass membrane protein</topology>
    </subcellularLocation>
</comment>
<dbReference type="Gene3D" id="3.20.100.10">
    <property type="entry name" value="mRNA triphosphatase Cet1-like"/>
    <property type="match status" value="1"/>
</dbReference>
<protein>
    <recommendedName>
        <fullName evidence="21">Ribonucleoside-diphosphate reductase</fullName>
        <ecNumber evidence="21">1.17.4.1</ecNumber>
    </recommendedName>
</protein>
<evidence type="ECO:0000256" key="22">
    <source>
        <dbReference type="SAM" id="MobiDB-lite"/>
    </source>
</evidence>
<keyword evidence="12" id="KW-1133">Transmembrane helix</keyword>
<dbReference type="InterPro" id="IPR005144">
    <property type="entry name" value="ATP-cone_dom"/>
</dbReference>
<evidence type="ECO:0000256" key="18">
    <source>
        <dbReference type="PROSITE-ProRule" id="PRU00221"/>
    </source>
</evidence>
<evidence type="ECO:0000256" key="6">
    <source>
        <dbReference type="ARBA" id="ARBA00022664"/>
    </source>
</evidence>
<dbReference type="PROSITE" id="PS50920">
    <property type="entry name" value="SOLCAR"/>
    <property type="match status" value="2"/>
</dbReference>
<dbReference type="SMART" id="SM00320">
    <property type="entry name" value="WD40"/>
    <property type="match status" value="5"/>
</dbReference>
<keyword evidence="9 20" id="KW-0547">Nucleotide-binding</keyword>
<dbReference type="GO" id="GO:0005971">
    <property type="term" value="C:ribonucleoside-diphosphate reductase complex"/>
    <property type="evidence" value="ECO:0007669"/>
    <property type="project" value="TreeGrafter"/>
</dbReference>
<dbReference type="InterPro" id="IPR019775">
    <property type="entry name" value="WD40_repeat_CS"/>
</dbReference>
<dbReference type="NCBIfam" id="TIGR02506">
    <property type="entry name" value="NrdE_NrdA"/>
    <property type="match status" value="1"/>
</dbReference>
<organism evidence="25 26">
    <name type="scientific">Wallemia ichthyophaga</name>
    <dbReference type="NCBI Taxonomy" id="245174"/>
    <lineage>
        <taxon>Eukaryota</taxon>
        <taxon>Fungi</taxon>
        <taxon>Dikarya</taxon>
        <taxon>Basidiomycota</taxon>
        <taxon>Wallemiomycotina</taxon>
        <taxon>Wallemiomycetes</taxon>
        <taxon>Wallemiales</taxon>
        <taxon>Wallemiaceae</taxon>
        <taxon>Wallemia</taxon>
    </lineage>
</organism>
<dbReference type="Gene3D" id="1.50.40.10">
    <property type="entry name" value="Mitochondrial carrier domain"/>
    <property type="match status" value="1"/>
</dbReference>
<dbReference type="Gene3D" id="2.130.10.10">
    <property type="entry name" value="YVTN repeat-like/Quinoprotein amine dehydrogenase"/>
    <property type="match status" value="2"/>
</dbReference>
<dbReference type="GO" id="GO:0004651">
    <property type="term" value="F:polynucleotide 5'-phosphatase activity"/>
    <property type="evidence" value="ECO:0007669"/>
    <property type="project" value="InterPro"/>
</dbReference>
<dbReference type="InterPro" id="IPR013346">
    <property type="entry name" value="NrdE_NrdA_C"/>
</dbReference>
<dbReference type="GO" id="GO:0140818">
    <property type="term" value="F:mRNA 5'-triphosphate monophosphatase activity"/>
    <property type="evidence" value="ECO:0007669"/>
    <property type="project" value="UniProtKB-EC"/>
</dbReference>
<accession>A0A4T0JPP9</accession>
<dbReference type="InterPro" id="IPR001680">
    <property type="entry name" value="WD40_rpt"/>
</dbReference>
<comment type="similarity">
    <text evidence="2 21">Belongs to the ribonucleoside diphosphate reductase large chain family.</text>
</comment>
<evidence type="ECO:0000256" key="10">
    <source>
        <dbReference type="ARBA" id="ARBA00022801"/>
    </source>
</evidence>
<comment type="subunit">
    <text evidence="3">Heterodimer of a large and a small subunit.</text>
</comment>
<evidence type="ECO:0000313" key="26">
    <source>
        <dbReference type="Proteomes" id="UP000310689"/>
    </source>
</evidence>
<dbReference type="Pfam" id="PF02867">
    <property type="entry name" value="Ribonuc_red_lgC"/>
    <property type="match status" value="1"/>
</dbReference>
<dbReference type="InterPro" id="IPR036322">
    <property type="entry name" value="WD40_repeat_dom_sf"/>
</dbReference>
<feature type="repeat" description="Solcar" evidence="19">
    <location>
        <begin position="1266"/>
        <end position="1352"/>
    </location>
</feature>
<evidence type="ECO:0000256" key="20">
    <source>
        <dbReference type="PROSITE-ProRule" id="PRU00492"/>
    </source>
</evidence>
<gene>
    <name evidence="25" type="ORF">E3P86_00192</name>
</gene>
<keyword evidence="10" id="KW-0378">Hydrolase</keyword>
<keyword evidence="14 21" id="KW-0215">Deoxyribonucleotide synthesis</keyword>
<dbReference type="SUPFAM" id="SSF103506">
    <property type="entry name" value="Mitochondrial carrier"/>
    <property type="match status" value="1"/>
</dbReference>
<feature type="region of interest" description="Disordered" evidence="22">
    <location>
        <begin position="1042"/>
        <end position="1063"/>
    </location>
</feature>
<evidence type="ECO:0000256" key="17">
    <source>
        <dbReference type="ARBA" id="ARBA00047740"/>
    </source>
</evidence>
<dbReference type="PANTHER" id="PTHR11573:SF6">
    <property type="entry name" value="RIBONUCLEOSIDE-DIPHOSPHATE REDUCTASE LARGE SUBUNIT"/>
    <property type="match status" value="1"/>
</dbReference>
<sequence>MSSDSDNSANDFVGKRKSPPVDSQEIQNSAKRPNDSVGKRKPPPVDSQEIQNSAKRPRVEPMDTIKMEKNMFGLDPSDEFIKEISDWIWLKTKNCKHKVEVEAKVGRFLDQSAQRAGLPVAVETILSNTDGLKFESNMTENQAQHKHYNGILNKRASQLNQNLRSKVRVTRDQGKTDIKEMIEKVRVADLAIYSPKRLFDWRLSINMEVPHNDLPKQDPYYQRKKDRMSYTQQEMQVDLTQVFARPGEPPTHELELEIRRPKFLMEEGKKRERGLPNMYDELIKVFVFKRDGRKESVAFDKITARINKLCYGLDSNHVDPIEITKKVVQGVHQGITTVELDNLAAETAAYLTVKHPDYAVLAARIAISNLHKETKKAFSAVIEDLYKYVNPRNGKPGPLISDETYNIIMKNRGVLDSAILYDRDFNYNFFGFKTLERSYLLRINGKVAERPQHMLMRVAVGIHGADIERVIETYNLMSIKAFTHASPTLFNAGTPQPQMSSCFLVTMQDDSIEGIYDTLKSCALISKTAGGIGLNIHCIRATGSYISGTNGSSNGIVPMLRAFDATARYVDQGGNKRPGAFAIYLEPWHPDVFEFLDLRKNHGKEEVRARDLFYALWIPDLFMQRVQENGDWPLFCPHEAPGLHEVWGKEFEQLFFKYEREGRSKKVVKAQKLWYSILDSQVETGGPFMLYKDHANAKSNQQNLGTIKNSNLCTEIIEYSAPDEVAVCNLASIALPSYIKDRRFDFKELHKVTKVLTRNLNRIIDVNYYPVKEARNSNMRHRPIGLGVQGLADAFQLLRFPFSSEEARLLNKQIFETIYHAAVESSTELATEFGPYETYQGSPASKGQLQYDLWNVQPTNLWDWNDLKQKVARCGLRNSLLVAPMPTASTSQILGFNECFEPYTSNIYTRRVLSGEFQIVNPWLLKDLCELGLWNDGMKNKIIAHGGSIQNISEIPYEIKELYKTVWEISQKVVIDLAADRGAFIDQSQSLNVHLASPTHAQLTSMHFYAHKRGLKTGMYYLRTRPQSAAIQFTVDKEALDEAKSAQSGKSTPTSAPTPPNILNGVERMKLEDKNSSTRSNAARNVSTPVRAATISRAVSGIENTSSIKRTLSSHIDIENDENNQPRGEEIVAGEETEDEDEIDFETAKARMEAKQLEQEKLICSIENKEASTLAGGAAGVVASVLTCPLDVIKTRLQAQKKSKGHTLDGVIDTVKKISHEQGFKGYYKGLGPTILGYLPTWAIYFTVYDEVKAILSSKRGDPDGVDWSTHMIASASAGATGATLTNPLWVVKTRFMTQEKGTIPYRHTLHALESIYKNEGMKGFYKGLIPSLVGVTHVVIQFPVYERLKLKMKKADNAASAAPAGSSAQNEHAATVDKRDFGDFIQGAEDTGEDIKDFFTGEKRDWMDKTSDFFDNIGDAFTGDDDKQKRDWIDDIGQFSENVKDMFDGDDNSFNCLSQESGVELESDTVTQLRSSILQGNWSTAVHLIDKLNVDHYEALNSKIILNKQHYLESLECGDDKSAINILRHSLVPLIQSDPCQVQLLSSSPAELRQRAHWDGSNMTSRSKLLDSLQSYIKPSIMLPQSRLFNLLNQAKLYQSRNNRYSSIHDENLNFSLLNDYHQDNSTFPNFNSLTVKAHFDEIWHCCFSHNGNYLATSSRDKSVVIWEVDVVRQIFRKSLTILNHDEDISAISWSNDDTILLTAAEETIYIHHTVTGNSINSYQGAHEHDETISSLLWVNDDSKFYSTGLDQKVIEWSHNGAVLHKWNDLPIRIMDAALTPDQTKLVVAGPDGPQPTVGQDGTLSYNEEMRHLMVYDTESRTCLWQVEMKNEISSLKVSSDSTKVIVNYAPDEIQIWSLTDQCLLKKLFGHKQSKHVIKSSFGGLDEGFVLSDAAIYVWHLQSGELMEILKGHEKGCVNSVAWSPTMPLICSVGDDRTIRMWSTRTSSSKHTELNLLENEGDEGSMHGIEGGVEVDDEEVDEAIDEVDYHIADQ</sequence>
<keyword evidence="7 19" id="KW-0812">Transmembrane</keyword>
<dbReference type="InterPro" id="IPR000788">
    <property type="entry name" value="RNR_lg_C"/>
</dbReference>
<evidence type="ECO:0000256" key="9">
    <source>
        <dbReference type="ARBA" id="ARBA00022741"/>
    </source>
</evidence>
<evidence type="ECO:0000256" key="19">
    <source>
        <dbReference type="PROSITE-ProRule" id="PRU00282"/>
    </source>
</evidence>
<dbReference type="GO" id="GO:0006397">
    <property type="term" value="P:mRNA processing"/>
    <property type="evidence" value="ECO:0007669"/>
    <property type="project" value="UniProtKB-KW"/>
</dbReference>
<evidence type="ECO:0000256" key="16">
    <source>
        <dbReference type="ARBA" id="ARBA00024942"/>
    </source>
</evidence>
<dbReference type="SUPFAM" id="SSF48168">
    <property type="entry name" value="R1 subunit of ribonucleotide reductase, N-terminal domain"/>
    <property type="match status" value="1"/>
</dbReference>
<feature type="repeat" description="WD" evidence="18">
    <location>
        <begin position="1637"/>
        <end position="1678"/>
    </location>
</feature>
<comment type="catalytic activity">
    <reaction evidence="17">
        <text>a 5'-end triphospho-ribonucleoside in mRNA + H2O = a 5'-end diphospho-ribonucleoside in mRNA + phosphate + H(+)</text>
        <dbReference type="Rhea" id="RHEA:67004"/>
        <dbReference type="Rhea" id="RHEA-COMP:17164"/>
        <dbReference type="Rhea" id="RHEA-COMP:17165"/>
        <dbReference type="ChEBI" id="CHEBI:15377"/>
        <dbReference type="ChEBI" id="CHEBI:15378"/>
        <dbReference type="ChEBI" id="CHEBI:43474"/>
        <dbReference type="ChEBI" id="CHEBI:167616"/>
        <dbReference type="ChEBI" id="CHEBI:167618"/>
        <dbReference type="EC" id="3.6.1.74"/>
    </reaction>
    <physiologicalReaction direction="left-to-right" evidence="17">
        <dbReference type="Rhea" id="RHEA:67005"/>
    </physiologicalReaction>
</comment>
<dbReference type="GO" id="GO:0005524">
    <property type="term" value="F:ATP binding"/>
    <property type="evidence" value="ECO:0007669"/>
    <property type="project" value="UniProtKB-UniRule"/>
</dbReference>
<evidence type="ECO:0000256" key="15">
    <source>
        <dbReference type="ARBA" id="ARBA00023136"/>
    </source>
</evidence>
<dbReference type="Pfam" id="PF02940">
    <property type="entry name" value="mRNA_triPase"/>
    <property type="match status" value="1"/>
</dbReference>
<dbReference type="PROSITE" id="PS00089">
    <property type="entry name" value="RIBORED_LARGE"/>
    <property type="match status" value="1"/>
</dbReference>
<evidence type="ECO:0000313" key="25">
    <source>
        <dbReference type="EMBL" id="TIB42845.1"/>
    </source>
</evidence>
<dbReference type="InterPro" id="IPR018108">
    <property type="entry name" value="MCP_transmembrane"/>
</dbReference>
<evidence type="ECO:0000256" key="11">
    <source>
        <dbReference type="ARBA" id="ARBA00022840"/>
    </source>
</evidence>
<dbReference type="FunFam" id="3.20.70.20:FF:000010">
    <property type="entry name" value="Ribonucleoside-diphosphate reductase"/>
    <property type="match status" value="1"/>
</dbReference>
<evidence type="ECO:0000256" key="1">
    <source>
        <dbReference type="ARBA" id="ARBA00004141"/>
    </source>
</evidence>
<comment type="catalytic activity">
    <reaction evidence="21">
        <text>a 2'-deoxyribonucleoside 5'-diphosphate + [thioredoxin]-disulfide + H2O = a ribonucleoside 5'-diphosphate + [thioredoxin]-dithiol</text>
        <dbReference type="Rhea" id="RHEA:23252"/>
        <dbReference type="Rhea" id="RHEA-COMP:10698"/>
        <dbReference type="Rhea" id="RHEA-COMP:10700"/>
        <dbReference type="ChEBI" id="CHEBI:15377"/>
        <dbReference type="ChEBI" id="CHEBI:29950"/>
        <dbReference type="ChEBI" id="CHEBI:50058"/>
        <dbReference type="ChEBI" id="CHEBI:57930"/>
        <dbReference type="ChEBI" id="CHEBI:73316"/>
        <dbReference type="EC" id="1.17.4.1"/>
    </reaction>
</comment>
<dbReference type="PROSITE" id="PS00678">
    <property type="entry name" value="WD_REPEATS_1"/>
    <property type="match status" value="1"/>
</dbReference>
<dbReference type="CDD" id="cd01679">
    <property type="entry name" value="RNR_I"/>
    <property type="match status" value="1"/>
</dbReference>
<dbReference type="InterPro" id="IPR033469">
    <property type="entry name" value="CYTH-like_dom_sf"/>
</dbReference>
<dbReference type="InterPro" id="IPR006595">
    <property type="entry name" value="CTLH_C"/>
</dbReference>
<dbReference type="UniPathway" id="UPA00326"/>
<name>A0A4T0JPP9_WALIC</name>
<dbReference type="PROSITE" id="PS50294">
    <property type="entry name" value="WD_REPEATS_REGION"/>
    <property type="match status" value="1"/>
</dbReference>
<keyword evidence="5 18" id="KW-0853">WD repeat</keyword>
<feature type="repeat" description="WD" evidence="18">
    <location>
        <begin position="1919"/>
        <end position="1953"/>
    </location>
</feature>
<evidence type="ECO:0000256" key="12">
    <source>
        <dbReference type="ARBA" id="ARBA00022989"/>
    </source>
</evidence>
<evidence type="ECO:0000256" key="21">
    <source>
        <dbReference type="RuleBase" id="RU003410"/>
    </source>
</evidence>
<reference evidence="25 26" key="1">
    <citation type="submission" date="2019-03" db="EMBL/GenBank/DDBJ databases">
        <title>Sequencing 23 genomes of Wallemia ichthyophaga.</title>
        <authorList>
            <person name="Gostincar C."/>
        </authorList>
    </citation>
    <scope>NUCLEOTIDE SEQUENCE [LARGE SCALE GENOMIC DNA]</scope>
    <source>
        <strain evidence="25 26">EXF-6200</strain>
    </source>
</reference>
<dbReference type="Pfam" id="PF00400">
    <property type="entry name" value="WD40"/>
    <property type="match status" value="2"/>
</dbReference>
<dbReference type="EC" id="1.17.4.1" evidence="21"/>
<keyword evidence="13 21" id="KW-0560">Oxidoreductase</keyword>
<dbReference type="InterPro" id="IPR039718">
    <property type="entry name" value="Rrm1"/>
</dbReference>
<dbReference type="GO" id="GO:0016020">
    <property type="term" value="C:membrane"/>
    <property type="evidence" value="ECO:0007669"/>
    <property type="project" value="UniProtKB-SubCell"/>
</dbReference>
<dbReference type="InterPro" id="IPR023395">
    <property type="entry name" value="MCP_dom_sf"/>
</dbReference>
<evidence type="ECO:0000256" key="5">
    <source>
        <dbReference type="ARBA" id="ARBA00022574"/>
    </source>
</evidence>
<dbReference type="Pfam" id="PF00317">
    <property type="entry name" value="Ribonuc_red_lgN"/>
    <property type="match status" value="1"/>
</dbReference>
<feature type="region of interest" description="Disordered" evidence="22">
    <location>
        <begin position="1"/>
        <end position="63"/>
    </location>
</feature>
<evidence type="ECO:0000256" key="2">
    <source>
        <dbReference type="ARBA" id="ARBA00010406"/>
    </source>
</evidence>
<dbReference type="Pfam" id="PF00153">
    <property type="entry name" value="Mito_carr"/>
    <property type="match status" value="2"/>
</dbReference>
<keyword evidence="8" id="KW-0677">Repeat</keyword>
<keyword evidence="15 19" id="KW-0472">Membrane</keyword>
<dbReference type="PANTHER" id="PTHR11573">
    <property type="entry name" value="RIBONUCLEOSIDE-DIPHOSPHATE REDUCTASE LARGE CHAIN"/>
    <property type="match status" value="1"/>
</dbReference>
<comment type="function">
    <text evidence="16 21">Provides the precursors necessary for DNA synthesis. Catalyzes the biosynthesis of deoxyribonucleotides from the corresponding ribonucleotides.</text>
</comment>
<dbReference type="InterPro" id="IPR013509">
    <property type="entry name" value="RNR_lsu_N"/>
</dbReference>
<feature type="domain" description="ATP-cone" evidence="24">
    <location>
        <begin position="285"/>
        <end position="376"/>
    </location>
</feature>
<comment type="caution">
    <text evidence="25">The sequence shown here is derived from an EMBL/GenBank/DDBJ whole genome shotgun (WGS) entry which is preliminary data.</text>
</comment>
<evidence type="ECO:0000256" key="7">
    <source>
        <dbReference type="ARBA" id="ARBA00022692"/>
    </source>
</evidence>
<dbReference type="PROSITE" id="PS51161">
    <property type="entry name" value="ATP_CONE"/>
    <property type="match status" value="1"/>
</dbReference>
<evidence type="ECO:0000256" key="14">
    <source>
        <dbReference type="ARBA" id="ARBA00023116"/>
    </source>
</evidence>